<sequence length="480" mass="50352">MTTTDPDTPDIAPLAPDVLDALAGIAPGDALDAARRRRPDARAHAQGSFAALFLPADASQVSLAERAAVALFVARLHGDSSAVAFYGALLRATEENPSTASGIGRLEALIVSEAGRASGRGPYGAFRAENAPESTAGPVYEVDALETAYLLGDRLAAALEHAHLLVLHPRDAQRDHLEALLEAGWSTTGVVTLSQLISFLAFQLRVAQGFGALRASLGAGGDAVGAGEGSGSPELRGAPTEEGAAAAAAPGSDRQRLEALAAEVAAAAAQRLGDGPGRIPVGTAEHLPPAPRVTEPPRFTQDALGWKPWLEPLPAADFTERHYRALVERDRVHMPYFRLLARDPEALLERTLTDLDIFTNADAGLPRADREIAAAAASRYNGCVFCASVHSRFATENGADRDEVQRLLDEGVAARISPRWDALIDATVALTATPPRFGGAEVAALRDAGFDELAVVDAIQAGAFFNWANRLMLSLGEPSV</sequence>
<accession>A0A939LYZ9</accession>
<dbReference type="Pfam" id="PF02627">
    <property type="entry name" value="CMD"/>
    <property type="match status" value="1"/>
</dbReference>
<dbReference type="InterPro" id="IPR029032">
    <property type="entry name" value="AhpD-like"/>
</dbReference>
<name>A0A939LYZ9_9MICO</name>
<evidence type="ECO:0000256" key="1">
    <source>
        <dbReference type="SAM" id="MobiDB-lite"/>
    </source>
</evidence>
<evidence type="ECO:0000313" key="3">
    <source>
        <dbReference type="EMBL" id="MBO1805007.1"/>
    </source>
</evidence>
<dbReference type="Proteomes" id="UP000664398">
    <property type="component" value="Unassembled WGS sequence"/>
</dbReference>
<dbReference type="PANTHER" id="PTHR35446:SF2">
    <property type="entry name" value="CARBOXYMUCONOLACTONE DECARBOXYLASE-LIKE DOMAIN-CONTAINING PROTEIN"/>
    <property type="match status" value="1"/>
</dbReference>
<dbReference type="SUPFAM" id="SSF69118">
    <property type="entry name" value="AhpD-like"/>
    <property type="match status" value="2"/>
</dbReference>
<dbReference type="InterPro" id="IPR003779">
    <property type="entry name" value="CMD-like"/>
</dbReference>
<dbReference type="InterPro" id="IPR023923">
    <property type="entry name" value="AhpD_Avi7169"/>
</dbReference>
<reference evidence="3" key="1">
    <citation type="submission" date="2021-03" db="EMBL/GenBank/DDBJ databases">
        <title>Leucobacter chromiisoli sp. nov., isolated from chromium-containing soil of chemical plant.</title>
        <authorList>
            <person name="Xu Z."/>
        </authorList>
    </citation>
    <scope>NUCLEOTIDE SEQUENCE</scope>
    <source>
        <strain evidence="3">A2</strain>
    </source>
</reference>
<feature type="region of interest" description="Disordered" evidence="1">
    <location>
        <begin position="222"/>
        <end position="252"/>
    </location>
</feature>
<gene>
    <name evidence="3" type="ORF">J4H91_06705</name>
</gene>
<keyword evidence="4" id="KW-1185">Reference proteome</keyword>
<feature type="compositionally biased region" description="Low complexity" evidence="1">
    <location>
        <begin position="237"/>
        <end position="251"/>
    </location>
</feature>
<proteinExistence type="predicted"/>
<dbReference type="GO" id="GO:0051920">
    <property type="term" value="F:peroxiredoxin activity"/>
    <property type="evidence" value="ECO:0007669"/>
    <property type="project" value="InterPro"/>
</dbReference>
<dbReference type="InterPro" id="IPR023982">
    <property type="entry name" value="CHP04029_CMD-like"/>
</dbReference>
<dbReference type="NCBIfam" id="TIGR04030">
    <property type="entry name" value="perox_Avi_7169"/>
    <property type="match status" value="1"/>
</dbReference>
<feature type="domain" description="Carboxymuconolactone decarboxylase-like" evidence="2">
    <location>
        <begin position="356"/>
        <end position="427"/>
    </location>
</feature>
<comment type="caution">
    <text evidence="3">The sequence shown here is derived from an EMBL/GenBank/DDBJ whole genome shotgun (WGS) entry which is preliminary data.</text>
</comment>
<dbReference type="Gene3D" id="1.20.1290.10">
    <property type="entry name" value="AhpD-like"/>
    <property type="match status" value="2"/>
</dbReference>
<dbReference type="AlphaFoldDB" id="A0A939LYZ9"/>
<dbReference type="PANTHER" id="PTHR35446">
    <property type="entry name" value="SI:CH211-175M2.5"/>
    <property type="match status" value="1"/>
</dbReference>
<dbReference type="NCBIfam" id="TIGR01926">
    <property type="entry name" value="peroxid_rel"/>
    <property type="match status" value="1"/>
</dbReference>
<dbReference type="InterPro" id="IPR004675">
    <property type="entry name" value="AhpD_core"/>
</dbReference>
<dbReference type="EMBL" id="JAGDYL010000008">
    <property type="protein sequence ID" value="MBO1805007.1"/>
    <property type="molecule type" value="Genomic_DNA"/>
</dbReference>
<dbReference type="InterPro" id="IPR010195">
    <property type="entry name" value="Uncharacterised_peroxidase-rel"/>
</dbReference>
<protein>
    <submittedName>
        <fullName evidence="3">Alkylhydroperoxidase domain protein</fullName>
    </submittedName>
</protein>
<dbReference type="NCBIfam" id="TIGR04029">
    <property type="entry name" value="CMD_Avi_7170"/>
    <property type="match status" value="1"/>
</dbReference>
<evidence type="ECO:0000313" key="4">
    <source>
        <dbReference type="Proteomes" id="UP000664398"/>
    </source>
</evidence>
<dbReference type="RefSeq" id="WP_208045486.1">
    <property type="nucleotide sequence ID" value="NZ_JAGDYL010000008.1"/>
</dbReference>
<evidence type="ECO:0000259" key="2">
    <source>
        <dbReference type="Pfam" id="PF02627"/>
    </source>
</evidence>
<organism evidence="3 4">
    <name type="scientific">Leucobacter ruminantium</name>
    <dbReference type="NCBI Taxonomy" id="1289170"/>
    <lineage>
        <taxon>Bacteria</taxon>
        <taxon>Bacillati</taxon>
        <taxon>Actinomycetota</taxon>
        <taxon>Actinomycetes</taxon>
        <taxon>Micrococcales</taxon>
        <taxon>Microbacteriaceae</taxon>
        <taxon>Leucobacter</taxon>
    </lineage>
</organism>
<dbReference type="NCBIfam" id="TIGR00778">
    <property type="entry name" value="ahpD_dom"/>
    <property type="match status" value="1"/>
</dbReference>